<organism evidence="1 2">
    <name type="scientific">Tritrichomonas foetus</name>
    <dbReference type="NCBI Taxonomy" id="1144522"/>
    <lineage>
        <taxon>Eukaryota</taxon>
        <taxon>Metamonada</taxon>
        <taxon>Parabasalia</taxon>
        <taxon>Tritrichomonadida</taxon>
        <taxon>Tritrichomonadidae</taxon>
        <taxon>Tritrichomonas</taxon>
    </lineage>
</organism>
<dbReference type="SUPFAM" id="SSF48371">
    <property type="entry name" value="ARM repeat"/>
    <property type="match status" value="1"/>
</dbReference>
<dbReference type="EMBL" id="MLAK01000551">
    <property type="protein sequence ID" value="OHT12963.1"/>
    <property type="molecule type" value="Genomic_DNA"/>
</dbReference>
<evidence type="ECO:0000313" key="1">
    <source>
        <dbReference type="EMBL" id="OHT12963.1"/>
    </source>
</evidence>
<dbReference type="Gene3D" id="1.25.10.10">
    <property type="entry name" value="Leucine-rich Repeat Variant"/>
    <property type="match status" value="1"/>
</dbReference>
<accession>A0A1J4KP04</accession>
<dbReference type="InterPro" id="IPR016024">
    <property type="entry name" value="ARM-type_fold"/>
</dbReference>
<dbReference type="AlphaFoldDB" id="A0A1J4KP04"/>
<dbReference type="RefSeq" id="XP_068366099.1">
    <property type="nucleotide sequence ID" value="XM_068499336.1"/>
</dbReference>
<name>A0A1J4KP04_9EUKA</name>
<keyword evidence="2" id="KW-1185">Reference proteome</keyword>
<dbReference type="InterPro" id="IPR011989">
    <property type="entry name" value="ARM-like"/>
</dbReference>
<evidence type="ECO:0000313" key="2">
    <source>
        <dbReference type="Proteomes" id="UP000179807"/>
    </source>
</evidence>
<dbReference type="Proteomes" id="UP000179807">
    <property type="component" value="Unassembled WGS sequence"/>
</dbReference>
<protein>
    <submittedName>
        <fullName evidence="1">Uncharacterized protein</fullName>
    </submittedName>
</protein>
<gene>
    <name evidence="1" type="ORF">TRFO_17025</name>
</gene>
<sequence>MNKLTDIEQASTSLQFIIKNLTNQTVLRQLVQTGKLITSLLETCSICNSANMATEIIIVFTGLSRYQNLVTEECVRNVMEIFMKFGTTQTKEILSFIHTSQALISKIKLNQRYLGKIGTFLQSSTITLRVEASNLMYHIVNNHFYDNVYSLKTIVPYVLANCTEESPNELLTPSLIISCLLLKMPELYENLMEQDIFLKVASVFTAKKPDQVYAVALQSFALIMKNIEITEENIRQSIPLLPKINTVLPHNILPRFIALYCHIVQYKKFYEFVEKNKEIVVINLGSVLRSNSTQTVLLGMKLCYSLINYKGTHNSLQNLTPIFISLVKSRIHQIASIAAACLVILSEETIDSLLNDDVISFFNVAFSSENVLTVNGLRLCGSIVNTVNGSKYLQDKGVITKIATFIGSKNFVIQKLALMVYAAFSSSIPISSACMEVLPTFIQAMKFQALQPYPLIFLSNVTINPKCATACAQQLNIFGPLFQSNEKVILNEAIETLLKIVSCPESIQAITDSEALTKIVTAAAEHSNDEIMFGKYLELISTLSGIGAGKNALLGSSIYQTLIQKESKLTKGDPQKTLIMRIFARCSC</sequence>
<dbReference type="VEuPathDB" id="TrichDB:TRFO_17025"/>
<dbReference type="GeneID" id="94834040"/>
<proteinExistence type="predicted"/>
<comment type="caution">
    <text evidence="1">The sequence shown here is derived from an EMBL/GenBank/DDBJ whole genome shotgun (WGS) entry which is preliminary data.</text>
</comment>
<reference evidence="1" key="1">
    <citation type="submission" date="2016-10" db="EMBL/GenBank/DDBJ databases">
        <authorList>
            <person name="Benchimol M."/>
            <person name="Almeida L.G."/>
            <person name="Vasconcelos A.T."/>
            <person name="Perreira-Neves A."/>
            <person name="Rosa I.A."/>
            <person name="Tasca T."/>
            <person name="Bogo M.R."/>
            <person name="de Souza W."/>
        </authorList>
    </citation>
    <scope>NUCLEOTIDE SEQUENCE [LARGE SCALE GENOMIC DNA]</scope>
    <source>
        <strain evidence="1">K</strain>
    </source>
</reference>